<feature type="region of interest" description="Disordered" evidence="1">
    <location>
        <begin position="1"/>
        <end position="30"/>
    </location>
</feature>
<sequence>MGVCSAETWMTPWSSSSSMRRSRSRWTGAE</sequence>
<evidence type="ECO:0000313" key="2">
    <source>
        <dbReference type="EMBL" id="JAH79066.1"/>
    </source>
</evidence>
<accession>A0A0E9VM13</accession>
<protein>
    <submittedName>
        <fullName evidence="2">Uncharacterized protein</fullName>
    </submittedName>
</protein>
<dbReference type="EMBL" id="GBXM01029511">
    <property type="protein sequence ID" value="JAH79066.1"/>
    <property type="molecule type" value="Transcribed_RNA"/>
</dbReference>
<reference evidence="2" key="1">
    <citation type="submission" date="2014-11" db="EMBL/GenBank/DDBJ databases">
        <authorList>
            <person name="Amaro Gonzalez C."/>
        </authorList>
    </citation>
    <scope>NUCLEOTIDE SEQUENCE</scope>
</reference>
<reference evidence="2" key="2">
    <citation type="journal article" date="2015" name="Fish Shellfish Immunol.">
        <title>Early steps in the European eel (Anguilla anguilla)-Vibrio vulnificus interaction in the gills: Role of the RtxA13 toxin.</title>
        <authorList>
            <person name="Callol A."/>
            <person name="Pajuelo D."/>
            <person name="Ebbesson L."/>
            <person name="Teles M."/>
            <person name="MacKenzie S."/>
            <person name="Amaro C."/>
        </authorList>
    </citation>
    <scope>NUCLEOTIDE SEQUENCE</scope>
</reference>
<evidence type="ECO:0000256" key="1">
    <source>
        <dbReference type="SAM" id="MobiDB-lite"/>
    </source>
</evidence>
<name>A0A0E9VM13_ANGAN</name>
<organism evidence="2">
    <name type="scientific">Anguilla anguilla</name>
    <name type="common">European freshwater eel</name>
    <name type="synonym">Muraena anguilla</name>
    <dbReference type="NCBI Taxonomy" id="7936"/>
    <lineage>
        <taxon>Eukaryota</taxon>
        <taxon>Metazoa</taxon>
        <taxon>Chordata</taxon>
        <taxon>Craniata</taxon>
        <taxon>Vertebrata</taxon>
        <taxon>Euteleostomi</taxon>
        <taxon>Actinopterygii</taxon>
        <taxon>Neopterygii</taxon>
        <taxon>Teleostei</taxon>
        <taxon>Anguilliformes</taxon>
        <taxon>Anguillidae</taxon>
        <taxon>Anguilla</taxon>
    </lineage>
</organism>
<proteinExistence type="predicted"/>
<dbReference type="AlphaFoldDB" id="A0A0E9VM13"/>